<dbReference type="InterPro" id="IPR019291">
    <property type="entry name" value="Host_attachment_protein"/>
</dbReference>
<evidence type="ECO:0000313" key="2">
    <source>
        <dbReference type="EMBL" id="WIT11136.1"/>
    </source>
</evidence>
<evidence type="ECO:0000256" key="1">
    <source>
        <dbReference type="SAM" id="MobiDB-lite"/>
    </source>
</evidence>
<feature type="compositionally biased region" description="Basic and acidic residues" evidence="1">
    <location>
        <begin position="31"/>
        <end position="55"/>
    </location>
</feature>
<evidence type="ECO:0000313" key="3">
    <source>
        <dbReference type="Proteomes" id="UP001177769"/>
    </source>
</evidence>
<proteinExistence type="predicted"/>
<protein>
    <submittedName>
        <fullName evidence="2">Host attachment protein</fullName>
    </submittedName>
</protein>
<keyword evidence="3" id="KW-1185">Reference proteome</keyword>
<name>A0AA95SPR2_9BURK</name>
<dbReference type="KEGG" id="pais:PFX98_19860"/>
<sequence>MKTQWILIANAATARLYGRASPAQPLEVLAEHNHPESRLKGSELGSDRPGHEASDHSSAGSRFEPRTDARRKQHQQFADELAERLAQGLAEGRYDSLWLFASNPFLGELRARLSPQVARHVQLAHASDLTALPLDELAQRLRDPRLFEA</sequence>
<dbReference type="AlphaFoldDB" id="A0AA95SPR2"/>
<dbReference type="EMBL" id="CP116346">
    <property type="protein sequence ID" value="WIT11136.1"/>
    <property type="molecule type" value="Genomic_DNA"/>
</dbReference>
<accession>A0AA95SPR2</accession>
<reference evidence="2" key="1">
    <citation type="submission" date="2023-01" db="EMBL/GenBank/DDBJ databases">
        <title>Whole genome sequence of Paucibacter sp. S2-9 isolated from pond sediment.</title>
        <authorList>
            <person name="Jung J.Y."/>
        </authorList>
    </citation>
    <scope>NUCLEOTIDE SEQUENCE</scope>
    <source>
        <strain evidence="2">S2-9</strain>
    </source>
</reference>
<feature type="region of interest" description="Disordered" evidence="1">
    <location>
        <begin position="31"/>
        <end position="78"/>
    </location>
</feature>
<gene>
    <name evidence="2" type="ORF">PFX98_19860</name>
</gene>
<dbReference type="Proteomes" id="UP001177769">
    <property type="component" value="Chromosome"/>
</dbReference>
<dbReference type="RefSeq" id="WP_285232215.1">
    <property type="nucleotide sequence ID" value="NZ_CP116346.1"/>
</dbReference>
<dbReference type="Pfam" id="PF10116">
    <property type="entry name" value="Host_attach"/>
    <property type="match status" value="1"/>
</dbReference>
<organism evidence="2 3">
    <name type="scientific">Paucibacter sediminis</name>
    <dbReference type="NCBI Taxonomy" id="3019553"/>
    <lineage>
        <taxon>Bacteria</taxon>
        <taxon>Pseudomonadati</taxon>
        <taxon>Pseudomonadota</taxon>
        <taxon>Betaproteobacteria</taxon>
        <taxon>Burkholderiales</taxon>
        <taxon>Sphaerotilaceae</taxon>
        <taxon>Roseateles</taxon>
    </lineage>
</organism>